<dbReference type="HOGENOM" id="CLU_1313694_0_0_3"/>
<evidence type="ECO:0000256" key="1">
    <source>
        <dbReference type="SAM" id="SignalP"/>
    </source>
</evidence>
<organism evidence="2 3">
    <name type="scientific">Crinalium epipsammum PCC 9333</name>
    <dbReference type="NCBI Taxonomy" id="1173022"/>
    <lineage>
        <taxon>Bacteria</taxon>
        <taxon>Bacillati</taxon>
        <taxon>Cyanobacteriota</taxon>
        <taxon>Cyanophyceae</taxon>
        <taxon>Gomontiellales</taxon>
        <taxon>Gomontiellaceae</taxon>
        <taxon>Crinalium</taxon>
    </lineage>
</organism>
<accession>K9VY81</accession>
<evidence type="ECO:0000313" key="3">
    <source>
        <dbReference type="Proteomes" id="UP000010472"/>
    </source>
</evidence>
<gene>
    <name evidence="2" type="ORF">Cri9333_1196</name>
</gene>
<evidence type="ECO:0000313" key="2">
    <source>
        <dbReference type="EMBL" id="AFZ12100.1"/>
    </source>
</evidence>
<feature type="chain" id="PRO_5003937051" description="Lipoprotein" evidence="1">
    <location>
        <begin position="30"/>
        <end position="209"/>
    </location>
</feature>
<dbReference type="AlphaFoldDB" id="K9VY81"/>
<keyword evidence="1" id="KW-0732">Signal</keyword>
<reference evidence="2 3" key="1">
    <citation type="submission" date="2012-06" db="EMBL/GenBank/DDBJ databases">
        <title>Finished chromosome of genome of Crinalium epipsammum PCC 9333.</title>
        <authorList>
            <consortium name="US DOE Joint Genome Institute"/>
            <person name="Gugger M."/>
            <person name="Coursin T."/>
            <person name="Rippka R."/>
            <person name="Tandeau De Marsac N."/>
            <person name="Huntemann M."/>
            <person name="Wei C.-L."/>
            <person name="Han J."/>
            <person name="Detter J.C."/>
            <person name="Han C."/>
            <person name="Tapia R."/>
            <person name="Davenport K."/>
            <person name="Daligault H."/>
            <person name="Erkkila T."/>
            <person name="Gu W."/>
            <person name="Munk A.C.C."/>
            <person name="Teshima H."/>
            <person name="Xu Y."/>
            <person name="Chain P."/>
            <person name="Chen A."/>
            <person name="Krypides N."/>
            <person name="Mavromatis K."/>
            <person name="Markowitz V."/>
            <person name="Szeto E."/>
            <person name="Ivanova N."/>
            <person name="Mikhailova N."/>
            <person name="Ovchinnikova G."/>
            <person name="Pagani I."/>
            <person name="Pati A."/>
            <person name="Goodwin L."/>
            <person name="Peters L."/>
            <person name="Pitluck S."/>
            <person name="Woyke T."/>
            <person name="Kerfeld C."/>
        </authorList>
    </citation>
    <scope>NUCLEOTIDE SEQUENCE [LARGE SCALE GENOMIC DNA]</scope>
    <source>
        <strain evidence="2 3">PCC 9333</strain>
    </source>
</reference>
<protein>
    <recommendedName>
        <fullName evidence="4">Lipoprotein</fullName>
    </recommendedName>
</protein>
<proteinExistence type="predicted"/>
<name>K9VY81_9CYAN</name>
<feature type="signal peptide" evidence="1">
    <location>
        <begin position="1"/>
        <end position="29"/>
    </location>
</feature>
<dbReference type="EMBL" id="CP003620">
    <property type="protein sequence ID" value="AFZ12100.1"/>
    <property type="molecule type" value="Genomic_DNA"/>
</dbReference>
<dbReference type="eggNOG" id="ENOG50331U9">
    <property type="taxonomic scope" value="Bacteria"/>
</dbReference>
<dbReference type="Proteomes" id="UP000010472">
    <property type="component" value="Chromosome"/>
</dbReference>
<dbReference type="PROSITE" id="PS51257">
    <property type="entry name" value="PROKAR_LIPOPROTEIN"/>
    <property type="match status" value="1"/>
</dbReference>
<dbReference type="RefSeq" id="WP_015202222.1">
    <property type="nucleotide sequence ID" value="NC_019753.1"/>
</dbReference>
<dbReference type="KEGG" id="cep:Cri9333_1196"/>
<sequence length="209" mass="23564">MKKTFLTTTLLTLLSLACASVSHSAIATAQLKNSSPVNTPSNYRNKIKQSTARFSPKQIQILKSVGMKIVVPTYIPSGFKIETLSNNSDKNYKGYTVIYRRNDNACFSIEAINGGIGDEPDLEHTLPYNSPLFGKGILNYGKYTDIYLRKQSPLSEMTTRWMEPKNYQAFYRFNGANWYSSDKGKPKCNKDISPTEAVKVINSLQYLKF</sequence>
<evidence type="ECO:0008006" key="4">
    <source>
        <dbReference type="Google" id="ProtNLM"/>
    </source>
</evidence>
<dbReference type="OrthoDB" id="463176at2"/>
<keyword evidence="3" id="KW-1185">Reference proteome</keyword>